<dbReference type="Proteomes" id="UP000008281">
    <property type="component" value="Unassembled WGS sequence"/>
</dbReference>
<dbReference type="EMBL" id="DS268409">
    <property type="protein sequence ID" value="EFO95420.1"/>
    <property type="molecule type" value="Genomic_DNA"/>
</dbReference>
<gene>
    <name evidence="1" type="ORF">CRE_08966</name>
</gene>
<protein>
    <submittedName>
        <fullName evidence="1">Uncharacterized protein</fullName>
    </submittedName>
</protein>
<evidence type="ECO:0000313" key="1">
    <source>
        <dbReference type="EMBL" id="EFO95420.1"/>
    </source>
</evidence>
<reference evidence="1" key="1">
    <citation type="submission" date="2007-07" db="EMBL/GenBank/DDBJ databases">
        <title>PCAP assembly of the Caenorhabditis remanei genome.</title>
        <authorList>
            <consortium name="The Caenorhabditis remanei Sequencing Consortium"/>
            <person name="Wilson R.K."/>
        </authorList>
    </citation>
    <scope>NUCLEOTIDE SEQUENCE [LARGE SCALE GENOMIC DNA]</scope>
    <source>
        <strain evidence="1">PB4641</strain>
    </source>
</reference>
<keyword evidence="2" id="KW-1185">Reference proteome</keyword>
<organism evidence="2">
    <name type="scientific">Caenorhabditis remanei</name>
    <name type="common">Caenorhabditis vulgaris</name>
    <dbReference type="NCBI Taxonomy" id="31234"/>
    <lineage>
        <taxon>Eukaryota</taxon>
        <taxon>Metazoa</taxon>
        <taxon>Ecdysozoa</taxon>
        <taxon>Nematoda</taxon>
        <taxon>Chromadorea</taxon>
        <taxon>Rhabditida</taxon>
        <taxon>Rhabditina</taxon>
        <taxon>Rhabditomorpha</taxon>
        <taxon>Rhabditoidea</taxon>
        <taxon>Rhabditidae</taxon>
        <taxon>Peloderinae</taxon>
        <taxon>Caenorhabditis</taxon>
    </lineage>
</organism>
<name>E3LII2_CAERE</name>
<dbReference type="HOGENOM" id="CLU_2456919_0_0_1"/>
<evidence type="ECO:0000313" key="2">
    <source>
        <dbReference type="Proteomes" id="UP000008281"/>
    </source>
</evidence>
<accession>E3LII2</accession>
<dbReference type="AlphaFoldDB" id="E3LII2"/>
<sequence>MKYYCEFIQLSNCNLFMKPDEVDKKSAKINYNFSKNSEDPYVGAIPQIMVISPREFTPRHASSIFNIQISETLENHTCSFFLSPNDRYM</sequence>
<proteinExistence type="predicted"/>
<dbReference type="InParanoid" id="E3LII2"/>